<evidence type="ECO:0000313" key="2">
    <source>
        <dbReference type="Proteomes" id="UP000664534"/>
    </source>
</evidence>
<dbReference type="EMBL" id="CAJPDT010000002">
    <property type="protein sequence ID" value="CAF9906136.1"/>
    <property type="molecule type" value="Genomic_DNA"/>
</dbReference>
<dbReference type="AlphaFoldDB" id="A0A8H3EG57"/>
<protein>
    <submittedName>
        <fullName evidence="1">Uncharacterized protein</fullName>
    </submittedName>
</protein>
<proteinExistence type="predicted"/>
<gene>
    <name evidence="1" type="ORF">IMSHALPRED_004096</name>
</gene>
<organism evidence="1 2">
    <name type="scientific">Imshaugia aleurites</name>
    <dbReference type="NCBI Taxonomy" id="172621"/>
    <lineage>
        <taxon>Eukaryota</taxon>
        <taxon>Fungi</taxon>
        <taxon>Dikarya</taxon>
        <taxon>Ascomycota</taxon>
        <taxon>Pezizomycotina</taxon>
        <taxon>Lecanoromycetes</taxon>
        <taxon>OSLEUM clade</taxon>
        <taxon>Lecanoromycetidae</taxon>
        <taxon>Lecanorales</taxon>
        <taxon>Lecanorineae</taxon>
        <taxon>Parmeliaceae</taxon>
        <taxon>Imshaugia</taxon>
    </lineage>
</organism>
<name>A0A8H3EG57_9LECA</name>
<reference evidence="1" key="1">
    <citation type="submission" date="2021-03" db="EMBL/GenBank/DDBJ databases">
        <authorList>
            <person name="Tagirdzhanova G."/>
        </authorList>
    </citation>
    <scope>NUCLEOTIDE SEQUENCE</scope>
</reference>
<dbReference type="Proteomes" id="UP000664534">
    <property type="component" value="Unassembled WGS sequence"/>
</dbReference>
<sequence length="247" mass="27247">MIQQAQTYAQAGVNVPIDPYLGQTQTSLSTDIAANQQEAQSRIANAATAIDWQIRTTLSYADPIVVTAGVGHLVPYLINGQTYLWDPMIRIFERPSPNYYDCLNPNSGTLMYAASTYRGGDLVPLTLLVIHMCAGMLTQNPPHSYNLLDYGQNPPMADTLQLWIADRQMYRFSINNFRQQAAALFLHDVMHASQVGPRQTTPEKYGWAACTADPDPTNAESGMLYDVAAYLRNLGVIVNNDGSLAQL</sequence>
<comment type="caution">
    <text evidence="1">The sequence shown here is derived from an EMBL/GenBank/DDBJ whole genome shotgun (WGS) entry which is preliminary data.</text>
</comment>
<evidence type="ECO:0000313" key="1">
    <source>
        <dbReference type="EMBL" id="CAF9906136.1"/>
    </source>
</evidence>
<keyword evidence="2" id="KW-1185">Reference proteome</keyword>
<accession>A0A8H3EG57</accession>